<dbReference type="Proteomes" id="UP000765509">
    <property type="component" value="Unassembled WGS sequence"/>
</dbReference>
<protein>
    <submittedName>
        <fullName evidence="1">Uncharacterized protein</fullName>
    </submittedName>
</protein>
<evidence type="ECO:0000313" key="1">
    <source>
        <dbReference type="EMBL" id="MBW0574735.1"/>
    </source>
</evidence>
<sequence>MSELPEKIPLFILDAKESNSLFITHYTKSVVGLHSFASFRWGFFIIDSPKGEELISGYDFLYNFKPIIYCKNGFIIYDSNHKYSNSTTPPSNDLSTPVNIFSLVGELNAPSLPSFVHITSITPSQ</sequence>
<keyword evidence="2" id="KW-1185">Reference proteome</keyword>
<gene>
    <name evidence="1" type="ORF">O181_114450</name>
</gene>
<dbReference type="AlphaFoldDB" id="A0A9Q3K8G4"/>
<evidence type="ECO:0000313" key="2">
    <source>
        <dbReference type="Proteomes" id="UP000765509"/>
    </source>
</evidence>
<name>A0A9Q3K8G4_9BASI</name>
<organism evidence="1 2">
    <name type="scientific">Austropuccinia psidii MF-1</name>
    <dbReference type="NCBI Taxonomy" id="1389203"/>
    <lineage>
        <taxon>Eukaryota</taxon>
        <taxon>Fungi</taxon>
        <taxon>Dikarya</taxon>
        <taxon>Basidiomycota</taxon>
        <taxon>Pucciniomycotina</taxon>
        <taxon>Pucciniomycetes</taxon>
        <taxon>Pucciniales</taxon>
        <taxon>Sphaerophragmiaceae</taxon>
        <taxon>Austropuccinia</taxon>
    </lineage>
</organism>
<dbReference type="EMBL" id="AVOT02094822">
    <property type="protein sequence ID" value="MBW0574735.1"/>
    <property type="molecule type" value="Genomic_DNA"/>
</dbReference>
<reference evidence="1" key="1">
    <citation type="submission" date="2021-03" db="EMBL/GenBank/DDBJ databases">
        <title>Draft genome sequence of rust myrtle Austropuccinia psidii MF-1, a brazilian biotype.</title>
        <authorList>
            <person name="Quecine M.C."/>
            <person name="Pachon D.M.R."/>
            <person name="Bonatelli M.L."/>
            <person name="Correr F.H."/>
            <person name="Franceschini L.M."/>
            <person name="Leite T.F."/>
            <person name="Margarido G.R.A."/>
            <person name="Almeida C.A."/>
            <person name="Ferrarezi J.A."/>
            <person name="Labate C.A."/>
        </authorList>
    </citation>
    <scope>NUCLEOTIDE SEQUENCE</scope>
    <source>
        <strain evidence="1">MF-1</strain>
    </source>
</reference>
<proteinExistence type="predicted"/>
<accession>A0A9Q3K8G4</accession>
<comment type="caution">
    <text evidence="1">The sequence shown here is derived from an EMBL/GenBank/DDBJ whole genome shotgun (WGS) entry which is preliminary data.</text>
</comment>